<gene>
    <name evidence="2" type="ORF">A4U43_C09F6240</name>
</gene>
<dbReference type="Proteomes" id="UP000243459">
    <property type="component" value="Chromosome 9"/>
</dbReference>
<organism evidence="2 3">
    <name type="scientific">Asparagus officinalis</name>
    <name type="common">Garden asparagus</name>
    <dbReference type="NCBI Taxonomy" id="4686"/>
    <lineage>
        <taxon>Eukaryota</taxon>
        <taxon>Viridiplantae</taxon>
        <taxon>Streptophyta</taxon>
        <taxon>Embryophyta</taxon>
        <taxon>Tracheophyta</taxon>
        <taxon>Spermatophyta</taxon>
        <taxon>Magnoliopsida</taxon>
        <taxon>Liliopsida</taxon>
        <taxon>Asparagales</taxon>
        <taxon>Asparagaceae</taxon>
        <taxon>Asparagoideae</taxon>
        <taxon>Asparagus</taxon>
    </lineage>
</organism>
<sequence>MTAGPASRASSPRISTPTAHLSSAELLQRPPWASSALLIRRAPACESHRERPRRSSPDPPLLLPLRSQHPLPPLGHLLPPIHTSPLLQTRLSGHDPSPASASLDFHPDYIVVTGSSRIGTAYHAILRDGSALTVKRLYGCLLSEKQFRDEMGRMA</sequence>
<evidence type="ECO:0000313" key="2">
    <source>
        <dbReference type="EMBL" id="ONK57964.1"/>
    </source>
</evidence>
<dbReference type="AlphaFoldDB" id="A0A5P1E5P9"/>
<name>A0A5P1E5P9_ASPOF</name>
<evidence type="ECO:0000256" key="1">
    <source>
        <dbReference type="SAM" id="MobiDB-lite"/>
    </source>
</evidence>
<evidence type="ECO:0000313" key="3">
    <source>
        <dbReference type="Proteomes" id="UP000243459"/>
    </source>
</evidence>
<feature type="region of interest" description="Disordered" evidence="1">
    <location>
        <begin position="44"/>
        <end position="69"/>
    </location>
</feature>
<protein>
    <recommendedName>
        <fullName evidence="4">Protein kinase domain-containing protein</fullName>
    </recommendedName>
</protein>
<dbReference type="Gramene" id="ONK57964">
    <property type="protein sequence ID" value="ONK57964"/>
    <property type="gene ID" value="A4U43_C09F6240"/>
</dbReference>
<reference evidence="3" key="1">
    <citation type="journal article" date="2017" name="Nat. Commun.">
        <title>The asparagus genome sheds light on the origin and evolution of a young Y chromosome.</title>
        <authorList>
            <person name="Harkess A."/>
            <person name="Zhou J."/>
            <person name="Xu C."/>
            <person name="Bowers J.E."/>
            <person name="Van der Hulst R."/>
            <person name="Ayyampalayam S."/>
            <person name="Mercati F."/>
            <person name="Riccardi P."/>
            <person name="McKain M.R."/>
            <person name="Kakrana A."/>
            <person name="Tang H."/>
            <person name="Ray J."/>
            <person name="Groenendijk J."/>
            <person name="Arikit S."/>
            <person name="Mathioni S.M."/>
            <person name="Nakano M."/>
            <person name="Shan H."/>
            <person name="Telgmann-Rauber A."/>
            <person name="Kanno A."/>
            <person name="Yue Z."/>
            <person name="Chen H."/>
            <person name="Li W."/>
            <person name="Chen Y."/>
            <person name="Xu X."/>
            <person name="Zhang Y."/>
            <person name="Luo S."/>
            <person name="Chen H."/>
            <person name="Gao J."/>
            <person name="Mao Z."/>
            <person name="Pires J.C."/>
            <person name="Luo M."/>
            <person name="Kudrna D."/>
            <person name="Wing R.A."/>
            <person name="Meyers B.C."/>
            <person name="Yi K."/>
            <person name="Kong H."/>
            <person name="Lavrijsen P."/>
            <person name="Sunseri F."/>
            <person name="Falavigna A."/>
            <person name="Ye Y."/>
            <person name="Leebens-Mack J.H."/>
            <person name="Chen G."/>
        </authorList>
    </citation>
    <scope>NUCLEOTIDE SEQUENCE [LARGE SCALE GENOMIC DNA]</scope>
    <source>
        <strain evidence="3">cv. DH0086</strain>
    </source>
</reference>
<feature type="compositionally biased region" description="Basic and acidic residues" evidence="1">
    <location>
        <begin position="46"/>
        <end position="56"/>
    </location>
</feature>
<evidence type="ECO:0008006" key="4">
    <source>
        <dbReference type="Google" id="ProtNLM"/>
    </source>
</evidence>
<proteinExistence type="predicted"/>
<accession>A0A5P1E5P9</accession>
<keyword evidence="3" id="KW-1185">Reference proteome</keyword>
<dbReference type="EMBL" id="CM007389">
    <property type="protein sequence ID" value="ONK57964.1"/>
    <property type="molecule type" value="Genomic_DNA"/>
</dbReference>
<dbReference type="Gene3D" id="3.30.200.20">
    <property type="entry name" value="Phosphorylase Kinase, domain 1"/>
    <property type="match status" value="1"/>
</dbReference>
<feature type="compositionally biased region" description="Polar residues" evidence="1">
    <location>
        <begin position="8"/>
        <end position="21"/>
    </location>
</feature>
<feature type="region of interest" description="Disordered" evidence="1">
    <location>
        <begin position="1"/>
        <end position="26"/>
    </location>
</feature>